<feature type="signal peptide" evidence="4">
    <location>
        <begin position="1"/>
        <end position="22"/>
    </location>
</feature>
<dbReference type="InterPro" id="IPR022682">
    <property type="entry name" value="Calpain_domain_III"/>
</dbReference>
<accession>A0AA38HYN5</accession>
<keyword evidence="7" id="KW-1185">Reference proteome</keyword>
<dbReference type="InterPro" id="IPR022684">
    <property type="entry name" value="Calpain_cysteine_protease"/>
</dbReference>
<dbReference type="Gene3D" id="1.10.238.10">
    <property type="entry name" value="EF-hand"/>
    <property type="match status" value="1"/>
</dbReference>
<feature type="active site" evidence="2">
    <location>
        <position position="644"/>
    </location>
</feature>
<dbReference type="InterPro" id="IPR022683">
    <property type="entry name" value="Calpain_III"/>
</dbReference>
<dbReference type="SUPFAM" id="SSF47473">
    <property type="entry name" value="EF-hand"/>
    <property type="match status" value="1"/>
</dbReference>
<comment type="caution">
    <text evidence="6">The sequence shown here is derived from an EMBL/GenBank/DDBJ whole genome shotgun (WGS) entry which is preliminary data.</text>
</comment>
<comment type="caution">
    <text evidence="3">Lacks conserved residue(s) required for the propagation of feature annotation.</text>
</comment>
<dbReference type="PANTHER" id="PTHR10183">
    <property type="entry name" value="CALPAIN"/>
    <property type="match status" value="1"/>
</dbReference>
<evidence type="ECO:0000256" key="2">
    <source>
        <dbReference type="PIRSR" id="PIRSR622684-1"/>
    </source>
</evidence>
<dbReference type="Gene3D" id="2.60.120.380">
    <property type="match status" value="1"/>
</dbReference>
<dbReference type="CDD" id="cd16182">
    <property type="entry name" value="EFh_PEF_Group_II_CAPN_like"/>
    <property type="match status" value="1"/>
</dbReference>
<evidence type="ECO:0000256" key="3">
    <source>
        <dbReference type="PROSITE-ProRule" id="PRU00239"/>
    </source>
</evidence>
<feature type="domain" description="Calpain catalytic" evidence="5">
    <location>
        <begin position="402"/>
        <end position="703"/>
    </location>
</feature>
<dbReference type="PANTHER" id="PTHR10183:SF424">
    <property type="entry name" value="CALPAIN-B-LIKE PROTEIN"/>
    <property type="match status" value="1"/>
</dbReference>
<evidence type="ECO:0000256" key="4">
    <source>
        <dbReference type="SAM" id="SignalP"/>
    </source>
</evidence>
<evidence type="ECO:0000259" key="5">
    <source>
        <dbReference type="PROSITE" id="PS50203"/>
    </source>
</evidence>
<organism evidence="6 7">
    <name type="scientific">Zophobas morio</name>
    <dbReference type="NCBI Taxonomy" id="2755281"/>
    <lineage>
        <taxon>Eukaryota</taxon>
        <taxon>Metazoa</taxon>
        <taxon>Ecdysozoa</taxon>
        <taxon>Arthropoda</taxon>
        <taxon>Hexapoda</taxon>
        <taxon>Insecta</taxon>
        <taxon>Pterygota</taxon>
        <taxon>Neoptera</taxon>
        <taxon>Endopterygota</taxon>
        <taxon>Coleoptera</taxon>
        <taxon>Polyphaga</taxon>
        <taxon>Cucujiformia</taxon>
        <taxon>Tenebrionidae</taxon>
        <taxon>Zophobas</taxon>
    </lineage>
</organism>
<evidence type="ECO:0000256" key="1">
    <source>
        <dbReference type="ARBA" id="ARBA00007623"/>
    </source>
</evidence>
<name>A0AA38HYN5_9CUCU</name>
<keyword evidence="4" id="KW-0732">Signal</keyword>
<dbReference type="Pfam" id="PF00648">
    <property type="entry name" value="Peptidase_C2"/>
    <property type="match status" value="1"/>
</dbReference>
<dbReference type="AlphaFoldDB" id="A0AA38HYN5"/>
<feature type="active site" evidence="2">
    <location>
        <position position="620"/>
    </location>
</feature>
<feature type="chain" id="PRO_5041460049" description="Calpain catalytic domain-containing protein" evidence="4">
    <location>
        <begin position="23"/>
        <end position="1054"/>
    </location>
</feature>
<evidence type="ECO:0000313" key="6">
    <source>
        <dbReference type="EMBL" id="KAJ3645784.1"/>
    </source>
</evidence>
<proteinExistence type="inferred from homology"/>
<dbReference type="PROSITE" id="PS50203">
    <property type="entry name" value="CALPAIN_CAT"/>
    <property type="match status" value="1"/>
</dbReference>
<dbReference type="GO" id="GO:0006508">
    <property type="term" value="P:proteolysis"/>
    <property type="evidence" value="ECO:0007669"/>
    <property type="project" value="InterPro"/>
</dbReference>
<dbReference type="PRINTS" id="PR00704">
    <property type="entry name" value="CALPAIN"/>
</dbReference>
<dbReference type="Proteomes" id="UP001168821">
    <property type="component" value="Unassembled WGS sequence"/>
</dbReference>
<comment type="similarity">
    <text evidence="1">Belongs to the peptidase C2 family.</text>
</comment>
<gene>
    <name evidence="6" type="ORF">Zmor_023416</name>
</gene>
<dbReference type="Pfam" id="PF01067">
    <property type="entry name" value="Calpain_III"/>
    <property type="match status" value="1"/>
</dbReference>
<dbReference type="SMART" id="SM00230">
    <property type="entry name" value="CysPc"/>
    <property type="match status" value="1"/>
</dbReference>
<dbReference type="SUPFAM" id="SSF49758">
    <property type="entry name" value="Calpain large subunit, middle domain (domain III)"/>
    <property type="match status" value="1"/>
</dbReference>
<dbReference type="InterPro" id="IPR036213">
    <property type="entry name" value="Calpain_III_sf"/>
</dbReference>
<dbReference type="GO" id="GO:0004198">
    <property type="term" value="F:calcium-dependent cysteine-type endopeptidase activity"/>
    <property type="evidence" value="ECO:0007669"/>
    <property type="project" value="InterPro"/>
</dbReference>
<dbReference type="SUPFAM" id="SSF54001">
    <property type="entry name" value="Cysteine proteinases"/>
    <property type="match status" value="1"/>
</dbReference>
<evidence type="ECO:0000313" key="7">
    <source>
        <dbReference type="Proteomes" id="UP001168821"/>
    </source>
</evidence>
<sequence length="1054" mass="121416">MASAQSRLNAVKFLVVVMLVLAILSIQKIRDFNITELQECIYNRQNPTAIYNAFLSFLSFSSLTQMNTVKNVNGRTLDVVVITEKIRAAVHRSEHPLVKEDNHHPALLIELSLNVAIDTKFEMLENQVSFNFKNADLLGLYSAINSWNWTELMDTQNVDDACACLNSIIMKLFEQYVPKKPKPRENYPPWFTREVVKLIKLKQYHWKMFKKHTLFSHKEKARELTLNIKREIRTGFDNFVKMAENKVRSDPSQLWSYINTKKGTSRIPGTMENGNNGEKLKDPLAIVNGFASHFSSVFRKDDTTNPKFDTEEAVCDKVDCDNKICDNLQYQICDSICDTTTNVPVLHNFSIDVNDILKAARKIKANYTMGIDHIPGYCTTERQRHSTNYQAIRRACRERGSLFEDPDFPAGPRALYHHKKPPLQPIVWMRPHEMCQRPRFVSENSGEMRFAVEAGELGDQWLLAAVASLALTPRFLDRIVPPDQGFDNSHSYCGVFRFRFWHFGEWKDVVVDDKLPTFKGRLVHLHSSNTTEFWAALLEKAYAKFYGCYENLSQGSTTRALQDLTGGIVQSFGLTHQDRFLTFQVLNSAVPRSSLLIATVTQEKENKRQLRLRNGLITQHAYSVTGLARVRGPQGETPLVRLRNPWARGEWTGPWSERSWEWDGLSNRDKELLSVRVANDGEFWMSFEDFSKHFTQLDLVHIGPDDWMMENALHSKQPWRAVLARRRWRAGYNAGGGPSYVETTSMNPQFHVQIPRTSSNKCHVVVSITQCYETNVLDLKKKKPLYAIGFAVYEVPHSMQRLTPHFVAEQKPLDVTNHSVAREVVTFFTLPPGDYIVVPQTNIPNLDGKFLLRVFTDEQSNIWEVNEDNMIIRNISTEFMEENAPVTPEGKTLVTKLLTKFPPEVDASQLQKILRAHWKSYLSEKPSLELCKSLIMLRDYNISGRLNLMDIPVLMRMLQFWRLAFQKFERGHGNGKTSSYHLRALLWEAGCTVSNKVLECLVLRFAKNRILTTENYVMALVRLHLSHERYHNIDTKMKSNPLSLEEMILMTIYS</sequence>
<dbReference type="FunFam" id="3.90.70.10:FF:000114">
    <property type="entry name" value="Calpain a"/>
    <property type="match status" value="1"/>
</dbReference>
<dbReference type="InterPro" id="IPR038765">
    <property type="entry name" value="Papain-like_cys_pep_sf"/>
</dbReference>
<reference evidence="6" key="1">
    <citation type="journal article" date="2023" name="G3 (Bethesda)">
        <title>Whole genome assemblies of Zophobas morio and Tenebrio molitor.</title>
        <authorList>
            <person name="Kaur S."/>
            <person name="Stinson S.A."/>
            <person name="diCenzo G.C."/>
        </authorList>
    </citation>
    <scope>NUCLEOTIDE SEQUENCE</scope>
    <source>
        <strain evidence="6">QUZm001</strain>
    </source>
</reference>
<dbReference type="InterPro" id="IPR001300">
    <property type="entry name" value="Peptidase_C2_calpain_cat"/>
</dbReference>
<dbReference type="InterPro" id="IPR011992">
    <property type="entry name" value="EF-hand-dom_pair"/>
</dbReference>
<dbReference type="EMBL" id="JALNTZ010000007">
    <property type="protein sequence ID" value="KAJ3645784.1"/>
    <property type="molecule type" value="Genomic_DNA"/>
</dbReference>
<dbReference type="Gene3D" id="3.90.70.10">
    <property type="entry name" value="Cysteine proteinases"/>
    <property type="match status" value="1"/>
</dbReference>
<dbReference type="GO" id="GO:0005737">
    <property type="term" value="C:cytoplasm"/>
    <property type="evidence" value="ECO:0007669"/>
    <property type="project" value="TreeGrafter"/>
</dbReference>
<dbReference type="CDD" id="cd00044">
    <property type="entry name" value="CysPc"/>
    <property type="match status" value="1"/>
</dbReference>
<dbReference type="SMART" id="SM00720">
    <property type="entry name" value="calpain_III"/>
    <property type="match status" value="1"/>
</dbReference>
<protein>
    <recommendedName>
        <fullName evidence="5">Calpain catalytic domain-containing protein</fullName>
    </recommendedName>
</protein>